<evidence type="ECO:0000313" key="1">
    <source>
        <dbReference type="EMBL" id="DAD97229.1"/>
    </source>
</evidence>
<dbReference type="EMBL" id="BK015233">
    <property type="protein sequence ID" value="DAD97229.1"/>
    <property type="molecule type" value="Genomic_DNA"/>
</dbReference>
<protein>
    <submittedName>
        <fullName evidence="1">Uncharacterized protein</fullName>
    </submittedName>
</protein>
<reference evidence="1" key="1">
    <citation type="journal article" date="2021" name="Proc. Natl. Acad. Sci. U.S.A.">
        <title>A Catalog of Tens of Thousands of Viruses from Human Metagenomes Reveals Hidden Associations with Chronic Diseases.</title>
        <authorList>
            <person name="Tisza M.J."/>
            <person name="Buck C.B."/>
        </authorList>
    </citation>
    <scope>NUCLEOTIDE SEQUENCE</scope>
    <source>
        <strain evidence="1">CtWsj12</strain>
    </source>
</reference>
<organism evidence="1">
    <name type="scientific">Siphoviridae sp. ctWsj12</name>
    <dbReference type="NCBI Taxonomy" id="2826363"/>
    <lineage>
        <taxon>Viruses</taxon>
        <taxon>Duplodnaviria</taxon>
        <taxon>Heunggongvirae</taxon>
        <taxon>Uroviricota</taxon>
        <taxon>Caudoviricetes</taxon>
    </lineage>
</organism>
<accession>A0A8S5NQZ7</accession>
<proteinExistence type="predicted"/>
<sequence length="57" mass="6534">MNKVFKTVTFGNLPLKVNPEVSKFIKEKDTAEIKAEVNLETGDVRLFIDPEELKKLK</sequence>
<name>A0A8S5NQZ7_9CAUD</name>